<reference evidence="1 2" key="1">
    <citation type="submission" date="2018-06" db="EMBL/GenBank/DDBJ databases">
        <authorList>
            <consortium name="Pathogen Informatics"/>
            <person name="Doyle S."/>
        </authorList>
    </citation>
    <scope>NUCLEOTIDE SEQUENCE [LARGE SCALE GENOMIC DNA]</scope>
    <source>
        <strain evidence="1 2">NCTC12264</strain>
    </source>
</reference>
<dbReference type="RefSeq" id="WP_004276487.1">
    <property type="nucleotide sequence ID" value="NZ_JANKIR010000110.1"/>
</dbReference>
<dbReference type="AlphaFoldDB" id="A0A381EKW4"/>
<proteinExistence type="predicted"/>
<sequence>MKKSKEFIMREEYDFTNAIRGRFYKNKKIPTTLRLDEDILCILKKRANELKIPYQTLINSILRENANALLK</sequence>
<dbReference type="Pfam" id="PF14384">
    <property type="entry name" value="BrnA_antitoxin"/>
    <property type="match status" value="1"/>
</dbReference>
<evidence type="ECO:0000313" key="2">
    <source>
        <dbReference type="Proteomes" id="UP000254161"/>
    </source>
</evidence>
<accession>A0A381EKW4</accession>
<evidence type="ECO:0000313" key="1">
    <source>
        <dbReference type="EMBL" id="SUX27562.1"/>
    </source>
</evidence>
<organism evidence="1 2">
    <name type="scientific">Campylobacter upsaliensis</name>
    <dbReference type="NCBI Taxonomy" id="28080"/>
    <lineage>
        <taxon>Bacteria</taxon>
        <taxon>Pseudomonadati</taxon>
        <taxon>Campylobacterota</taxon>
        <taxon>Epsilonproteobacteria</taxon>
        <taxon>Campylobacterales</taxon>
        <taxon>Campylobacteraceae</taxon>
        <taxon>Campylobacter</taxon>
    </lineage>
</organism>
<dbReference type="EMBL" id="UFUZ01000001">
    <property type="protein sequence ID" value="SUX27562.1"/>
    <property type="molecule type" value="Genomic_DNA"/>
</dbReference>
<name>A0A381EKW4_CAMUP</name>
<gene>
    <name evidence="1" type="ORF">NCTC12264_01816</name>
</gene>
<protein>
    <submittedName>
        <fullName evidence="1">Uncharacterized protein conserved in bacteria</fullName>
    </submittedName>
</protein>
<dbReference type="Proteomes" id="UP000254161">
    <property type="component" value="Unassembled WGS sequence"/>
</dbReference>
<dbReference type="InterPro" id="IPR025528">
    <property type="entry name" value="BrnA_antitoxin"/>
</dbReference>